<name>A0A914GUJ3_GLORO</name>
<accession>A0A914GUJ3</accession>
<evidence type="ECO:0000313" key="2">
    <source>
        <dbReference type="WBParaSite" id="Gr19_v10_g11461.t1"/>
    </source>
</evidence>
<dbReference type="WBParaSite" id="Gr19_v10_g11461.t1">
    <property type="protein sequence ID" value="Gr19_v10_g11461.t1"/>
    <property type="gene ID" value="Gr19_v10_g11461"/>
</dbReference>
<keyword evidence="1" id="KW-1185">Reference proteome</keyword>
<proteinExistence type="predicted"/>
<dbReference type="AlphaFoldDB" id="A0A914GUJ3"/>
<protein>
    <submittedName>
        <fullName evidence="2">Uncharacterized protein</fullName>
    </submittedName>
</protein>
<evidence type="ECO:0000313" key="1">
    <source>
        <dbReference type="Proteomes" id="UP000887572"/>
    </source>
</evidence>
<reference evidence="2" key="1">
    <citation type="submission" date="2022-11" db="UniProtKB">
        <authorList>
            <consortium name="WormBaseParasite"/>
        </authorList>
    </citation>
    <scope>IDENTIFICATION</scope>
</reference>
<dbReference type="Proteomes" id="UP000887572">
    <property type="component" value="Unplaced"/>
</dbReference>
<sequence length="67" mass="7249">MGEAGTPTSASVGASREIGSRFRTLDYSSPIRHWGSGRSGEDISTLDIDTGRFDTGLFDTGRFDTEF</sequence>
<organism evidence="1 2">
    <name type="scientific">Globodera rostochiensis</name>
    <name type="common">Golden nematode worm</name>
    <name type="synonym">Heterodera rostochiensis</name>
    <dbReference type="NCBI Taxonomy" id="31243"/>
    <lineage>
        <taxon>Eukaryota</taxon>
        <taxon>Metazoa</taxon>
        <taxon>Ecdysozoa</taxon>
        <taxon>Nematoda</taxon>
        <taxon>Chromadorea</taxon>
        <taxon>Rhabditida</taxon>
        <taxon>Tylenchina</taxon>
        <taxon>Tylenchomorpha</taxon>
        <taxon>Tylenchoidea</taxon>
        <taxon>Heteroderidae</taxon>
        <taxon>Heteroderinae</taxon>
        <taxon>Globodera</taxon>
    </lineage>
</organism>